<keyword evidence="2" id="KW-1185">Reference proteome</keyword>
<protein>
    <submittedName>
        <fullName evidence="1">Uncharacterized protein</fullName>
    </submittedName>
</protein>
<accession>A0A7J7P586</accession>
<sequence>MYTKQESVFEVKVARNKSSQNSNMKSKYPQCFPKVGAWRSIIMPSNLVKASNSCGVSLGGQLVRPCLQFAVGYNRRGMEETEFKIQKSNSKESNLLALLDRNKCFGVVAGAVKEAIPDSIVNLKSPQISILLELLPLSRVLNGSLVVAVSVLPQSLVNTKPRLCMKPLVPDAKTTKCGT</sequence>
<dbReference type="PANTHER" id="PTHR13452:SF13">
    <property type="entry name" value="OS02G0672400 PROTEIN"/>
    <property type="match status" value="1"/>
</dbReference>
<dbReference type="InterPro" id="IPR040183">
    <property type="entry name" value="THUMPD1-like"/>
</dbReference>
<dbReference type="OrthoDB" id="367221at2759"/>
<comment type="caution">
    <text evidence="1">The sequence shown here is derived from an EMBL/GenBank/DDBJ whole genome shotgun (WGS) entry which is preliminary data.</text>
</comment>
<proteinExistence type="predicted"/>
<evidence type="ECO:0000313" key="2">
    <source>
        <dbReference type="Proteomes" id="UP000541444"/>
    </source>
</evidence>
<dbReference type="EMBL" id="JACGCM010000252">
    <property type="protein sequence ID" value="KAF6174609.1"/>
    <property type="molecule type" value="Genomic_DNA"/>
</dbReference>
<gene>
    <name evidence="1" type="ORF">GIB67_006261</name>
</gene>
<reference evidence="1 2" key="1">
    <citation type="journal article" date="2020" name="IScience">
        <title>Genome Sequencing of the Endangered Kingdonia uniflora (Circaeasteraceae, Ranunculales) Reveals Potential Mechanisms of Evolutionary Specialization.</title>
        <authorList>
            <person name="Sun Y."/>
            <person name="Deng T."/>
            <person name="Zhang A."/>
            <person name="Moore M.J."/>
            <person name="Landis J.B."/>
            <person name="Lin N."/>
            <person name="Zhang H."/>
            <person name="Zhang X."/>
            <person name="Huang J."/>
            <person name="Zhang X."/>
            <person name="Sun H."/>
            <person name="Wang H."/>
        </authorList>
    </citation>
    <scope>NUCLEOTIDE SEQUENCE [LARGE SCALE GENOMIC DNA]</scope>
    <source>
        <strain evidence="1">TB1705</strain>
        <tissue evidence="1">Leaf</tissue>
    </source>
</reference>
<dbReference type="PANTHER" id="PTHR13452">
    <property type="entry name" value="THUMP DOMAIN CONTAINING PROTEIN 1-RELATED"/>
    <property type="match status" value="1"/>
</dbReference>
<evidence type="ECO:0000313" key="1">
    <source>
        <dbReference type="EMBL" id="KAF6174609.1"/>
    </source>
</evidence>
<organism evidence="1 2">
    <name type="scientific">Kingdonia uniflora</name>
    <dbReference type="NCBI Taxonomy" id="39325"/>
    <lineage>
        <taxon>Eukaryota</taxon>
        <taxon>Viridiplantae</taxon>
        <taxon>Streptophyta</taxon>
        <taxon>Embryophyta</taxon>
        <taxon>Tracheophyta</taxon>
        <taxon>Spermatophyta</taxon>
        <taxon>Magnoliopsida</taxon>
        <taxon>Ranunculales</taxon>
        <taxon>Circaeasteraceae</taxon>
        <taxon>Kingdonia</taxon>
    </lineage>
</organism>
<name>A0A7J7P586_9MAGN</name>
<dbReference type="GO" id="GO:0006400">
    <property type="term" value="P:tRNA modification"/>
    <property type="evidence" value="ECO:0007669"/>
    <property type="project" value="InterPro"/>
</dbReference>
<dbReference type="Proteomes" id="UP000541444">
    <property type="component" value="Unassembled WGS sequence"/>
</dbReference>
<dbReference type="SUPFAM" id="SSF143437">
    <property type="entry name" value="THUMP domain-like"/>
    <property type="match status" value="1"/>
</dbReference>
<dbReference type="AlphaFoldDB" id="A0A7J7P586"/>
<dbReference type="GO" id="GO:0003723">
    <property type="term" value="F:RNA binding"/>
    <property type="evidence" value="ECO:0007669"/>
    <property type="project" value="InterPro"/>
</dbReference>